<dbReference type="PANTHER" id="PTHR43335">
    <property type="entry name" value="ABC TRANSPORTER, ATP-BINDING PROTEIN"/>
    <property type="match status" value="1"/>
</dbReference>
<dbReference type="EMBL" id="CP022657">
    <property type="protein sequence ID" value="ASS74357.1"/>
    <property type="molecule type" value="Genomic_DNA"/>
</dbReference>
<dbReference type="InterPro" id="IPR027417">
    <property type="entry name" value="P-loop_NTPase"/>
</dbReference>
<evidence type="ECO:0000313" key="6">
    <source>
        <dbReference type="EMBL" id="ASS74357.1"/>
    </source>
</evidence>
<dbReference type="Pfam" id="PF00005">
    <property type="entry name" value="ABC_tran"/>
    <property type="match status" value="1"/>
</dbReference>
<dbReference type="GO" id="GO:0016887">
    <property type="term" value="F:ATP hydrolysis activity"/>
    <property type="evidence" value="ECO:0007669"/>
    <property type="project" value="InterPro"/>
</dbReference>
<dbReference type="PANTHER" id="PTHR43335:SF4">
    <property type="entry name" value="ABC TRANSPORTER, ATP-BINDING PROTEIN"/>
    <property type="match status" value="1"/>
</dbReference>
<evidence type="ECO:0000256" key="4">
    <source>
        <dbReference type="ARBA" id="ARBA00022840"/>
    </source>
</evidence>
<dbReference type="GO" id="GO:0005524">
    <property type="term" value="F:ATP binding"/>
    <property type="evidence" value="ECO:0007669"/>
    <property type="project" value="UniProtKB-KW"/>
</dbReference>
<dbReference type="AlphaFoldDB" id="A0A223CZ63"/>
<gene>
    <name evidence="6" type="ORF">CIG75_04740</name>
</gene>
<evidence type="ECO:0000259" key="5">
    <source>
        <dbReference type="PROSITE" id="PS50893"/>
    </source>
</evidence>
<evidence type="ECO:0000256" key="1">
    <source>
        <dbReference type="ARBA" id="ARBA00005417"/>
    </source>
</evidence>
<dbReference type="PROSITE" id="PS50893">
    <property type="entry name" value="ABC_TRANSPORTER_2"/>
    <property type="match status" value="1"/>
</dbReference>
<dbReference type="InterPro" id="IPR003593">
    <property type="entry name" value="AAA+_ATPase"/>
</dbReference>
<feature type="domain" description="ABC transporter" evidence="5">
    <location>
        <begin position="14"/>
        <end position="240"/>
    </location>
</feature>
<dbReference type="SUPFAM" id="SSF52540">
    <property type="entry name" value="P-loop containing nucleoside triphosphate hydrolases"/>
    <property type="match status" value="1"/>
</dbReference>
<dbReference type="KEGG" id="tab:CIG75_04740"/>
<keyword evidence="4" id="KW-0067">ATP-binding</keyword>
<keyword evidence="2" id="KW-0813">Transport</keyword>
<dbReference type="InterPro" id="IPR017871">
    <property type="entry name" value="ABC_transporter-like_CS"/>
</dbReference>
<accession>A0A223CZ63</accession>
<evidence type="ECO:0000256" key="2">
    <source>
        <dbReference type="ARBA" id="ARBA00022448"/>
    </source>
</evidence>
<dbReference type="CDD" id="cd03268">
    <property type="entry name" value="ABC_BcrA_bacitracin_resist"/>
    <property type="match status" value="1"/>
</dbReference>
<dbReference type="Proteomes" id="UP000214688">
    <property type="component" value="Chromosome"/>
</dbReference>
<sequence length="324" mass="35536">MKMRGGGFFVKPLLEVKQLSKTYGGHHVVQNLNMQIYPGDIYGFLGPNGAGKTTTIRMILGLVRKSSGEILFAGQKMELLDDPFAQIGCLVESPGLYPNLTGRQNLVLFQKLRKQRDPGRIEELLEMVDLQAAADKKVKAYSLGMKQRLAIAIALLPNPRLLVLDEPTNGLDPAGIREMRSFLKKLAARGMTILISSHLLDEIEKVATRLCIIHEGKGVIEAPLEQLLEKHRDLKIVSPEPEAVYKFVTGWLKSRGHAAVTRLVDGHVLIESFPDDSAVLNSAAVQSGLSISELRVQSSRLEDMFLTITEGGDAHVGRVANGSL</sequence>
<evidence type="ECO:0000313" key="7">
    <source>
        <dbReference type="Proteomes" id="UP000214688"/>
    </source>
</evidence>
<organism evidence="6 7">
    <name type="scientific">Tumebacillus algifaecis</name>
    <dbReference type="NCBI Taxonomy" id="1214604"/>
    <lineage>
        <taxon>Bacteria</taxon>
        <taxon>Bacillati</taxon>
        <taxon>Bacillota</taxon>
        <taxon>Bacilli</taxon>
        <taxon>Bacillales</taxon>
        <taxon>Alicyclobacillaceae</taxon>
        <taxon>Tumebacillus</taxon>
    </lineage>
</organism>
<reference evidence="6 7" key="1">
    <citation type="journal article" date="2015" name="Int. J. Syst. Evol. Microbiol.">
        <title>Tumebacillus algifaecis sp. nov., isolated from decomposing algal scum.</title>
        <authorList>
            <person name="Wu Y.F."/>
            <person name="Zhang B."/>
            <person name="Xing P."/>
            <person name="Wu Q.L."/>
            <person name="Liu S.J."/>
        </authorList>
    </citation>
    <scope>NUCLEOTIDE SEQUENCE [LARGE SCALE GENOMIC DNA]</scope>
    <source>
        <strain evidence="6 7">THMBR28</strain>
    </source>
</reference>
<dbReference type="Gene3D" id="3.40.50.300">
    <property type="entry name" value="P-loop containing nucleotide triphosphate hydrolases"/>
    <property type="match status" value="1"/>
</dbReference>
<keyword evidence="3" id="KW-0547">Nucleotide-binding</keyword>
<keyword evidence="7" id="KW-1185">Reference proteome</keyword>
<proteinExistence type="inferred from homology"/>
<dbReference type="SMART" id="SM00382">
    <property type="entry name" value="AAA"/>
    <property type="match status" value="1"/>
</dbReference>
<dbReference type="InterPro" id="IPR003439">
    <property type="entry name" value="ABC_transporter-like_ATP-bd"/>
</dbReference>
<dbReference type="PROSITE" id="PS00211">
    <property type="entry name" value="ABC_TRANSPORTER_1"/>
    <property type="match status" value="1"/>
</dbReference>
<name>A0A223CZ63_9BACL</name>
<comment type="similarity">
    <text evidence="1">Belongs to the ABC transporter superfamily.</text>
</comment>
<protein>
    <recommendedName>
        <fullName evidence="5">ABC transporter domain-containing protein</fullName>
    </recommendedName>
</protein>
<evidence type="ECO:0000256" key="3">
    <source>
        <dbReference type="ARBA" id="ARBA00022741"/>
    </source>
</evidence>